<dbReference type="AlphaFoldDB" id="A0A915YE15"/>
<dbReference type="PROSITE" id="PS51257">
    <property type="entry name" value="PROKAR_LIPOPROTEIN"/>
    <property type="match status" value="1"/>
</dbReference>
<gene>
    <name evidence="1" type="ORF">AsAng_0020980</name>
</gene>
<proteinExistence type="predicted"/>
<evidence type="ECO:0000313" key="1">
    <source>
        <dbReference type="EMBL" id="BDS11384.1"/>
    </source>
</evidence>
<dbReference type="EMBL" id="AP026867">
    <property type="protein sequence ID" value="BDS11384.1"/>
    <property type="molecule type" value="Genomic_DNA"/>
</dbReference>
<protein>
    <recommendedName>
        <fullName evidence="3">Lipoprotein</fullName>
    </recommendedName>
</protein>
<organism evidence="1 2">
    <name type="scientific">Aureispira anguillae</name>
    <dbReference type="NCBI Taxonomy" id="2864201"/>
    <lineage>
        <taxon>Bacteria</taxon>
        <taxon>Pseudomonadati</taxon>
        <taxon>Bacteroidota</taxon>
        <taxon>Saprospiria</taxon>
        <taxon>Saprospirales</taxon>
        <taxon>Saprospiraceae</taxon>
        <taxon>Aureispira</taxon>
    </lineage>
</organism>
<accession>A0A915YE15</accession>
<dbReference type="Proteomes" id="UP001060919">
    <property type="component" value="Chromosome"/>
</dbReference>
<evidence type="ECO:0000313" key="2">
    <source>
        <dbReference type="Proteomes" id="UP001060919"/>
    </source>
</evidence>
<keyword evidence="2" id="KW-1185">Reference proteome</keyword>
<reference evidence="1" key="1">
    <citation type="submission" date="2022-09" db="EMBL/GenBank/DDBJ databases">
        <title>Aureispira anguillicida sp. nov., isolated from Leptocephalus of Japanese eel Anguilla japonica.</title>
        <authorList>
            <person name="Yuasa K."/>
            <person name="Mekata T."/>
            <person name="Ikunari K."/>
        </authorList>
    </citation>
    <scope>NUCLEOTIDE SEQUENCE</scope>
    <source>
        <strain evidence="1">EL160426</strain>
    </source>
</reference>
<dbReference type="KEGG" id="aup:AsAng_0020980"/>
<sequence>MNSLYRFLFIILLLFSCENPKPSAPQNPLQKDDFIEKKEYKSVDPQTFPQGLWIGKSYYDSLQKGKLTPLFIENHLKTYVSEHQGHLEIGNAYGFESGIVSMTEKNYRFEPSNQEKERDYFFNVKEENNSLLLSTNFYWGVRYIDEMNKDTLYIKVSADSEDNRHDGHYHLEFPIESLYFSGKYTVLDKKNNQSYPNVTIENQTIQNFIKGKNYPFRYEALFPGSHVIYIALEEKFGRGYSLEYSKRAYYLPSERKYFVVEDTEKGFQLFELLQPSLKNPKGCVEAHDIESEAEKGELLFDFTKTN</sequence>
<name>A0A915YE15_9BACT</name>
<dbReference type="RefSeq" id="WP_264792568.1">
    <property type="nucleotide sequence ID" value="NZ_AP026867.1"/>
</dbReference>
<evidence type="ECO:0008006" key="3">
    <source>
        <dbReference type="Google" id="ProtNLM"/>
    </source>
</evidence>